<dbReference type="Proteomes" id="UP000222542">
    <property type="component" value="Unassembled WGS sequence"/>
</dbReference>
<dbReference type="EMBL" id="AYRZ02000007">
    <property type="protein sequence ID" value="PHT75950.1"/>
    <property type="molecule type" value="Genomic_DNA"/>
</dbReference>
<gene>
    <name evidence="1" type="ORF">T459_19472</name>
</gene>
<keyword evidence="2" id="KW-1185">Reference proteome</keyword>
<protein>
    <submittedName>
        <fullName evidence="1">Uncharacterized protein</fullName>
    </submittedName>
</protein>
<dbReference type="Gramene" id="PHT75950">
    <property type="protein sequence ID" value="PHT75950"/>
    <property type="gene ID" value="T459_19472"/>
</dbReference>
<comment type="caution">
    <text evidence="1">The sequence shown here is derived from an EMBL/GenBank/DDBJ whole genome shotgun (WGS) entry which is preliminary data.</text>
</comment>
<dbReference type="PANTHER" id="PTHR36384:SF2">
    <property type="entry name" value="SAWADEE DOMAIN-CONTAINING PROTEIN"/>
    <property type="match status" value="1"/>
</dbReference>
<dbReference type="AlphaFoldDB" id="A0A2G2Z1P9"/>
<reference evidence="1 2" key="2">
    <citation type="journal article" date="2017" name="Genome Biol.">
        <title>New reference genome sequences of hot pepper reveal the massive evolution of plant disease-resistance genes by retroduplication.</title>
        <authorList>
            <person name="Kim S."/>
            <person name="Park J."/>
            <person name="Yeom S.I."/>
            <person name="Kim Y.M."/>
            <person name="Seo E."/>
            <person name="Kim K.T."/>
            <person name="Kim M.S."/>
            <person name="Lee J.M."/>
            <person name="Cheong K."/>
            <person name="Shin H.S."/>
            <person name="Kim S.B."/>
            <person name="Han K."/>
            <person name="Lee J."/>
            <person name="Park M."/>
            <person name="Lee H.A."/>
            <person name="Lee H.Y."/>
            <person name="Lee Y."/>
            <person name="Oh S."/>
            <person name="Lee J.H."/>
            <person name="Choi E."/>
            <person name="Choi E."/>
            <person name="Lee S.E."/>
            <person name="Jeon J."/>
            <person name="Kim H."/>
            <person name="Choi G."/>
            <person name="Song H."/>
            <person name="Lee J."/>
            <person name="Lee S.C."/>
            <person name="Kwon J.K."/>
            <person name="Lee H.Y."/>
            <person name="Koo N."/>
            <person name="Hong Y."/>
            <person name="Kim R.W."/>
            <person name="Kang W.H."/>
            <person name="Huh J.H."/>
            <person name="Kang B.C."/>
            <person name="Yang T.J."/>
            <person name="Lee Y.H."/>
            <person name="Bennetzen J.L."/>
            <person name="Choi D."/>
        </authorList>
    </citation>
    <scope>NUCLEOTIDE SEQUENCE [LARGE SCALE GENOMIC DNA]</scope>
    <source>
        <strain evidence="2">cv. CM334</strain>
    </source>
</reference>
<sequence length="173" mass="18971">MCIIESVAQVGPKIAPFLKLVNQNLGKSSCMLTSASKYEISASEGSSCENGGSNLSIISSFEASFHSTNSIYSRLWEDDKDLGGQCQSYHLMLIENLERNLLPSSFRNFIYEHTSVSVQAYILPSLSMPYARGILVVDSEDTRQKILQFLDSLTHLIVSSTGSFSSDAKTGKL</sequence>
<evidence type="ECO:0000313" key="1">
    <source>
        <dbReference type="EMBL" id="PHT75950.1"/>
    </source>
</evidence>
<accession>A0A2G2Z1P9</accession>
<proteinExistence type="predicted"/>
<dbReference type="PANTHER" id="PTHR36384">
    <property type="entry name" value="SAWADEE PROTEIN"/>
    <property type="match status" value="1"/>
</dbReference>
<evidence type="ECO:0000313" key="2">
    <source>
        <dbReference type="Proteomes" id="UP000222542"/>
    </source>
</evidence>
<organism evidence="1 2">
    <name type="scientific">Capsicum annuum</name>
    <name type="common">Capsicum pepper</name>
    <dbReference type="NCBI Taxonomy" id="4072"/>
    <lineage>
        <taxon>Eukaryota</taxon>
        <taxon>Viridiplantae</taxon>
        <taxon>Streptophyta</taxon>
        <taxon>Embryophyta</taxon>
        <taxon>Tracheophyta</taxon>
        <taxon>Spermatophyta</taxon>
        <taxon>Magnoliopsida</taxon>
        <taxon>eudicotyledons</taxon>
        <taxon>Gunneridae</taxon>
        <taxon>Pentapetalae</taxon>
        <taxon>asterids</taxon>
        <taxon>lamiids</taxon>
        <taxon>Solanales</taxon>
        <taxon>Solanaceae</taxon>
        <taxon>Solanoideae</taxon>
        <taxon>Capsiceae</taxon>
        <taxon>Capsicum</taxon>
    </lineage>
</organism>
<name>A0A2G2Z1P9_CAPAN</name>
<reference evidence="1 2" key="1">
    <citation type="journal article" date="2014" name="Nat. Genet.">
        <title>Genome sequence of the hot pepper provides insights into the evolution of pungency in Capsicum species.</title>
        <authorList>
            <person name="Kim S."/>
            <person name="Park M."/>
            <person name="Yeom S.I."/>
            <person name="Kim Y.M."/>
            <person name="Lee J.M."/>
            <person name="Lee H.A."/>
            <person name="Seo E."/>
            <person name="Choi J."/>
            <person name="Cheong K."/>
            <person name="Kim K.T."/>
            <person name="Jung K."/>
            <person name="Lee G.W."/>
            <person name="Oh S.K."/>
            <person name="Bae C."/>
            <person name="Kim S.B."/>
            <person name="Lee H.Y."/>
            <person name="Kim S.Y."/>
            <person name="Kim M.S."/>
            <person name="Kang B.C."/>
            <person name="Jo Y.D."/>
            <person name="Yang H.B."/>
            <person name="Jeong H.J."/>
            <person name="Kang W.H."/>
            <person name="Kwon J.K."/>
            <person name="Shin C."/>
            <person name="Lim J.Y."/>
            <person name="Park J.H."/>
            <person name="Huh J.H."/>
            <person name="Kim J.S."/>
            <person name="Kim B.D."/>
            <person name="Cohen O."/>
            <person name="Paran I."/>
            <person name="Suh M.C."/>
            <person name="Lee S.B."/>
            <person name="Kim Y.K."/>
            <person name="Shin Y."/>
            <person name="Noh S.J."/>
            <person name="Park J."/>
            <person name="Seo Y.S."/>
            <person name="Kwon S.Y."/>
            <person name="Kim H.A."/>
            <person name="Park J.M."/>
            <person name="Kim H.J."/>
            <person name="Choi S.B."/>
            <person name="Bosland P.W."/>
            <person name="Reeves G."/>
            <person name="Jo S.H."/>
            <person name="Lee B.W."/>
            <person name="Cho H.T."/>
            <person name="Choi H.S."/>
            <person name="Lee M.S."/>
            <person name="Yu Y."/>
            <person name="Do Choi Y."/>
            <person name="Park B.S."/>
            <person name="van Deynze A."/>
            <person name="Ashrafi H."/>
            <person name="Hill T."/>
            <person name="Kim W.T."/>
            <person name="Pai H.S."/>
            <person name="Ahn H.K."/>
            <person name="Yeam I."/>
            <person name="Giovannoni J.J."/>
            <person name="Rose J.K."/>
            <person name="Sorensen I."/>
            <person name="Lee S.J."/>
            <person name="Kim R.W."/>
            <person name="Choi I.Y."/>
            <person name="Choi B.S."/>
            <person name="Lim J.S."/>
            <person name="Lee Y.H."/>
            <person name="Choi D."/>
        </authorList>
    </citation>
    <scope>NUCLEOTIDE SEQUENCE [LARGE SCALE GENOMIC DNA]</scope>
    <source>
        <strain evidence="2">cv. CM334</strain>
    </source>
</reference>